<protein>
    <submittedName>
        <fullName evidence="1">Uncharacterized protein</fullName>
    </submittedName>
</protein>
<organism evidence="1 2">
    <name type="scientific">Phocaeicola sartorii</name>
    <dbReference type="NCBI Taxonomy" id="671267"/>
    <lineage>
        <taxon>Bacteria</taxon>
        <taxon>Pseudomonadati</taxon>
        <taxon>Bacteroidota</taxon>
        <taxon>Bacteroidia</taxon>
        <taxon>Bacteroidales</taxon>
        <taxon>Bacteroidaceae</taxon>
        <taxon>Phocaeicola</taxon>
    </lineage>
</organism>
<evidence type="ECO:0000313" key="2">
    <source>
        <dbReference type="Proteomes" id="UP000310760"/>
    </source>
</evidence>
<dbReference type="RefSeq" id="WP_135952826.1">
    <property type="nucleotide sequence ID" value="NZ_CAUCNL010000056.1"/>
</dbReference>
<reference evidence="1 2" key="1">
    <citation type="submission" date="2019-04" db="EMBL/GenBank/DDBJ databases">
        <title>Microbes associate with the intestines of laboratory mice.</title>
        <authorList>
            <person name="Navarre W."/>
            <person name="Wong E."/>
            <person name="Huang K."/>
            <person name="Tropini C."/>
            <person name="Ng K."/>
            <person name="Yu B."/>
        </authorList>
    </citation>
    <scope>NUCLEOTIDE SEQUENCE [LARGE SCALE GENOMIC DNA]</scope>
    <source>
        <strain evidence="1 2">NM22_B1</strain>
    </source>
</reference>
<gene>
    <name evidence="1" type="ORF">E5339_21365</name>
</gene>
<name>A0A4S2FAQ0_9BACT</name>
<dbReference type="AlphaFoldDB" id="A0A4S2FAQ0"/>
<accession>A0A4S2FAQ0</accession>
<sequence>MELNAQACRILVCLVDEKLIPYFTAQVRFRKLNHTGRLAWLTNGMFYCFYAGCEYSHRRV</sequence>
<comment type="caution">
    <text evidence="1">The sequence shown here is derived from an EMBL/GenBank/DDBJ whole genome shotgun (WGS) entry which is preliminary data.</text>
</comment>
<evidence type="ECO:0000313" key="1">
    <source>
        <dbReference type="EMBL" id="TGY64973.1"/>
    </source>
</evidence>
<dbReference type="EMBL" id="SRYJ01000136">
    <property type="protein sequence ID" value="TGY64973.1"/>
    <property type="molecule type" value="Genomic_DNA"/>
</dbReference>
<proteinExistence type="predicted"/>
<dbReference type="Proteomes" id="UP000310760">
    <property type="component" value="Unassembled WGS sequence"/>
</dbReference>